<dbReference type="EMBL" id="JYDI01000109">
    <property type="protein sequence ID" value="KRY52209.1"/>
    <property type="molecule type" value="Genomic_DNA"/>
</dbReference>
<reference evidence="2 3" key="1">
    <citation type="submission" date="2015-01" db="EMBL/GenBank/DDBJ databases">
        <title>Evolution of Trichinella species and genotypes.</title>
        <authorList>
            <person name="Korhonen P.K."/>
            <person name="Edoardo P."/>
            <person name="Giuseppe L.R."/>
            <person name="Gasser R.B."/>
        </authorList>
    </citation>
    <scope>NUCLEOTIDE SEQUENCE [LARGE SCALE GENOMIC DNA]</scope>
    <source>
        <strain evidence="2">ISS120</strain>
    </source>
</reference>
<keyword evidence="1" id="KW-0812">Transmembrane</keyword>
<organism evidence="2 3">
    <name type="scientific">Trichinella britovi</name>
    <name type="common">Parasitic roundworm</name>
    <dbReference type="NCBI Taxonomy" id="45882"/>
    <lineage>
        <taxon>Eukaryota</taxon>
        <taxon>Metazoa</taxon>
        <taxon>Ecdysozoa</taxon>
        <taxon>Nematoda</taxon>
        <taxon>Enoplea</taxon>
        <taxon>Dorylaimia</taxon>
        <taxon>Trichinellida</taxon>
        <taxon>Trichinellidae</taxon>
        <taxon>Trichinella</taxon>
    </lineage>
</organism>
<gene>
    <name evidence="2" type="ORF">T03_16673</name>
</gene>
<dbReference type="Proteomes" id="UP000054653">
    <property type="component" value="Unassembled WGS sequence"/>
</dbReference>
<proteinExistence type="predicted"/>
<feature type="transmembrane region" description="Helical" evidence="1">
    <location>
        <begin position="142"/>
        <end position="160"/>
    </location>
</feature>
<evidence type="ECO:0000256" key="1">
    <source>
        <dbReference type="SAM" id="Phobius"/>
    </source>
</evidence>
<evidence type="ECO:0000313" key="3">
    <source>
        <dbReference type="Proteomes" id="UP000054653"/>
    </source>
</evidence>
<name>A0A0V1CSE9_TRIBR</name>
<sequence length="214" mass="24745">MSDICSKSRCNLTAIFSTIVNELLMVVLTLSELKGTWCWSKMVECQHLKILSFTAQMRQRAQGFLQSFHQKNFDVFYPSLPISTHPWSSFCNELPLDSLGGKFFFCLIDRFSVKRLSYFLIQLLIAVVLNQGNGGMLKFCQLFFLVILVRILVPLASTYLSETGFSALMALHTHTQHHSRNVLLWKQGWLHATMEQKFALRAQNIYRYAFFEGR</sequence>
<keyword evidence="3" id="KW-1185">Reference proteome</keyword>
<feature type="transmembrane region" description="Helical" evidence="1">
    <location>
        <begin position="116"/>
        <end position="136"/>
    </location>
</feature>
<dbReference type="AlphaFoldDB" id="A0A0V1CSE9"/>
<keyword evidence="1" id="KW-1133">Transmembrane helix</keyword>
<evidence type="ECO:0000313" key="2">
    <source>
        <dbReference type="EMBL" id="KRY52209.1"/>
    </source>
</evidence>
<accession>A0A0V1CSE9</accession>
<keyword evidence="1" id="KW-0472">Membrane</keyword>
<comment type="caution">
    <text evidence="2">The sequence shown here is derived from an EMBL/GenBank/DDBJ whole genome shotgun (WGS) entry which is preliminary data.</text>
</comment>
<protein>
    <submittedName>
        <fullName evidence="2">Uncharacterized protein</fullName>
    </submittedName>
</protein>